<keyword evidence="1" id="KW-0472">Membrane</keyword>
<feature type="transmembrane region" description="Helical" evidence="1">
    <location>
        <begin position="25"/>
        <end position="49"/>
    </location>
</feature>
<proteinExistence type="predicted"/>
<organism evidence="2">
    <name type="scientific">freshwater metagenome</name>
    <dbReference type="NCBI Taxonomy" id="449393"/>
    <lineage>
        <taxon>unclassified sequences</taxon>
        <taxon>metagenomes</taxon>
        <taxon>ecological metagenomes</taxon>
    </lineage>
</organism>
<evidence type="ECO:0000256" key="1">
    <source>
        <dbReference type="SAM" id="Phobius"/>
    </source>
</evidence>
<sequence>MLLFSYLVSTYRESLGDLDERPITAALYLVVGTSLSILVYVILSGVLGNSIPPFFTVVREIAGNGLWTLLFTPIYFPLVNRMKIRLFALRSTP</sequence>
<gene>
    <name evidence="2" type="ORF">UFOPK1650_00871</name>
</gene>
<dbReference type="EMBL" id="CAEZTJ010000140">
    <property type="protein sequence ID" value="CAB4573933.1"/>
    <property type="molecule type" value="Genomic_DNA"/>
</dbReference>
<reference evidence="2" key="1">
    <citation type="submission" date="2020-05" db="EMBL/GenBank/DDBJ databases">
        <authorList>
            <person name="Chiriac C."/>
            <person name="Salcher M."/>
            <person name="Ghai R."/>
            <person name="Kavagutti S V."/>
        </authorList>
    </citation>
    <scope>NUCLEOTIDE SEQUENCE</scope>
</reference>
<feature type="transmembrane region" description="Helical" evidence="1">
    <location>
        <begin position="61"/>
        <end position="80"/>
    </location>
</feature>
<accession>A0A6J6EHU5</accession>
<keyword evidence="1" id="KW-0812">Transmembrane</keyword>
<protein>
    <submittedName>
        <fullName evidence="2">Unannotated protein</fullName>
    </submittedName>
</protein>
<keyword evidence="1" id="KW-1133">Transmembrane helix</keyword>
<evidence type="ECO:0000313" key="2">
    <source>
        <dbReference type="EMBL" id="CAB4573933.1"/>
    </source>
</evidence>
<dbReference type="AlphaFoldDB" id="A0A6J6EHU5"/>
<name>A0A6J6EHU5_9ZZZZ</name>